<proteinExistence type="predicted"/>
<keyword evidence="3" id="KW-1185">Reference proteome</keyword>
<organism evidence="2 3">
    <name type="scientific">Sclerotinia trifoliorum</name>
    <dbReference type="NCBI Taxonomy" id="28548"/>
    <lineage>
        <taxon>Eukaryota</taxon>
        <taxon>Fungi</taxon>
        <taxon>Dikarya</taxon>
        <taxon>Ascomycota</taxon>
        <taxon>Pezizomycotina</taxon>
        <taxon>Leotiomycetes</taxon>
        <taxon>Helotiales</taxon>
        <taxon>Sclerotiniaceae</taxon>
        <taxon>Sclerotinia</taxon>
    </lineage>
</organism>
<evidence type="ECO:0000313" key="3">
    <source>
        <dbReference type="Proteomes" id="UP000624404"/>
    </source>
</evidence>
<accession>A0A8H2ZPE9</accession>
<dbReference type="OrthoDB" id="3560381at2759"/>
<evidence type="ECO:0000313" key="2">
    <source>
        <dbReference type="EMBL" id="CAD6445546.1"/>
    </source>
</evidence>
<feature type="region of interest" description="Disordered" evidence="1">
    <location>
        <begin position="130"/>
        <end position="196"/>
    </location>
</feature>
<feature type="compositionally biased region" description="Polar residues" evidence="1">
    <location>
        <begin position="151"/>
        <end position="196"/>
    </location>
</feature>
<protein>
    <submittedName>
        <fullName evidence="2">473b9620-7940-42d9-baf9-098597e51b38</fullName>
    </submittedName>
</protein>
<dbReference type="Proteomes" id="UP000624404">
    <property type="component" value="Unassembled WGS sequence"/>
</dbReference>
<evidence type="ECO:0000256" key="1">
    <source>
        <dbReference type="SAM" id="MobiDB-lite"/>
    </source>
</evidence>
<dbReference type="AlphaFoldDB" id="A0A8H2ZPE9"/>
<dbReference type="EMBL" id="CAJHIA010000016">
    <property type="protein sequence ID" value="CAD6445546.1"/>
    <property type="molecule type" value="Genomic_DNA"/>
</dbReference>
<name>A0A8H2ZPE9_9HELO</name>
<comment type="caution">
    <text evidence="2">The sequence shown here is derived from an EMBL/GenBank/DDBJ whole genome shotgun (WGS) entry which is preliminary data.</text>
</comment>
<gene>
    <name evidence="2" type="ORF">SCLTRI_LOCUS5337</name>
</gene>
<reference evidence="2" key="1">
    <citation type="submission" date="2020-10" db="EMBL/GenBank/DDBJ databases">
        <authorList>
            <person name="Kusch S."/>
        </authorList>
    </citation>
    <scope>NUCLEOTIDE SEQUENCE</scope>
    <source>
        <strain evidence="2">SwB9</strain>
    </source>
</reference>
<sequence length="312" mass="34801">MSWITKNWIARYLKPGHKFQIGNDLWQLSGNPINEAEYEDFSRAVYKCKLLEEREGIISPAVVKIWMQTPEINTYDGWFYAGELYDLYLAENLNIAGTSDGASHFDSFGKFVAAGNSDIANDSNLTGHSDSTVGLDSDGHSDIASHPGSDSHANSVNHSDSACNSNSTTHPLCTSHSPSPNNPNVEITSPETQHSEPWTSELTCLNLLNESYSKLHHTTISKEPSNPPPYNYKPFPYAIGLTQYKQPRNFPLEGGYLVYLVMEKLPGECIHPGVFWGYWDRCERDAFRGAFEEGWVCSFGSGLLGRCDVLIY</sequence>